<organism evidence="2">
    <name type="scientific">Terrestrivirus sp</name>
    <dbReference type="NCBI Taxonomy" id="2487775"/>
    <lineage>
        <taxon>Viruses</taxon>
        <taxon>Varidnaviria</taxon>
        <taxon>Bamfordvirae</taxon>
        <taxon>Nucleocytoviricota</taxon>
        <taxon>Megaviricetes</taxon>
        <taxon>Imitervirales</taxon>
        <taxon>Mimiviridae</taxon>
        <taxon>Klosneuvirinae</taxon>
    </lineage>
</organism>
<protein>
    <submittedName>
        <fullName evidence="2">GIY-YIG nuclease</fullName>
    </submittedName>
</protein>
<dbReference type="Gene3D" id="3.40.1440.10">
    <property type="entry name" value="GIY-YIG endonuclease"/>
    <property type="match status" value="1"/>
</dbReference>
<dbReference type="PROSITE" id="PS50164">
    <property type="entry name" value="GIY_YIG"/>
    <property type="match status" value="1"/>
</dbReference>
<dbReference type="Pfam" id="PF01541">
    <property type="entry name" value="GIY-YIG"/>
    <property type="match status" value="1"/>
</dbReference>
<dbReference type="InterPro" id="IPR035901">
    <property type="entry name" value="GIY-YIG_endonuc_sf"/>
</dbReference>
<dbReference type="SUPFAM" id="SSF82771">
    <property type="entry name" value="GIY-YIG endonuclease"/>
    <property type="match status" value="1"/>
</dbReference>
<dbReference type="InterPro" id="IPR000305">
    <property type="entry name" value="GIY-YIG_endonuc"/>
</dbReference>
<dbReference type="CDD" id="cd10455">
    <property type="entry name" value="GIY-YIG_SLX1"/>
    <property type="match status" value="1"/>
</dbReference>
<feature type="domain" description="GIY-YIG" evidence="1">
    <location>
        <begin position="1"/>
        <end position="83"/>
    </location>
</feature>
<name>A0A3G4ZPN0_9VIRU</name>
<dbReference type="InterPro" id="IPR050381">
    <property type="entry name" value="SLX1_endonuclease"/>
</dbReference>
<evidence type="ECO:0000259" key="1">
    <source>
        <dbReference type="PROSITE" id="PS50164"/>
    </source>
</evidence>
<gene>
    <name evidence="2" type="ORF">Terrestrivirus5_126</name>
</gene>
<proteinExistence type="predicted"/>
<accession>A0A3G4ZPN0</accession>
<sequence>MSYYCYILRSVNPLYPNNTYVGMTVNPTRRLRQHNGELVGGAKATKTRQPYEMYCIISGFPTLHDALSYEWHIKHPSGKKKVPGNFTGINGRIKGLKHVMETRTPPFDIIINIKEDCINLLDGLTHEGMENIKVVIIP</sequence>
<dbReference type="PANTHER" id="PTHR20208">
    <property type="entry name" value="STRUCTURE-SPECIFIC ENDONUCLEASE SUBUNIT SLX1"/>
    <property type="match status" value="1"/>
</dbReference>
<dbReference type="EMBL" id="MK071983">
    <property type="protein sequence ID" value="AYV76304.1"/>
    <property type="molecule type" value="Genomic_DNA"/>
</dbReference>
<dbReference type="PANTHER" id="PTHR20208:SF13">
    <property type="entry name" value="STRUCTURE-SPECIFIC ENDONUCLEASE SUBUNIT SLX1"/>
    <property type="match status" value="1"/>
</dbReference>
<evidence type="ECO:0000313" key="2">
    <source>
        <dbReference type="EMBL" id="AYV76304.1"/>
    </source>
</evidence>
<reference evidence="2" key="1">
    <citation type="submission" date="2018-10" db="EMBL/GenBank/DDBJ databases">
        <title>Hidden diversity of soil giant viruses.</title>
        <authorList>
            <person name="Schulz F."/>
            <person name="Alteio L."/>
            <person name="Goudeau D."/>
            <person name="Ryan E.M."/>
            <person name="Malmstrom R.R."/>
            <person name="Blanchard J."/>
            <person name="Woyke T."/>
        </authorList>
    </citation>
    <scope>NUCLEOTIDE SEQUENCE</scope>
    <source>
        <strain evidence="2">TEV1</strain>
    </source>
</reference>